<dbReference type="KEGG" id="bps:BPSL2745"/>
<dbReference type="PANTHER" id="PTHR33337:SF40">
    <property type="entry name" value="CENP-V_GFA DOMAIN-CONTAINING PROTEIN-RELATED"/>
    <property type="match status" value="1"/>
</dbReference>
<name>Q63RC7_BURPS</name>
<dbReference type="InterPro" id="IPR006913">
    <property type="entry name" value="CENP-V/GFA"/>
</dbReference>
<dbReference type="Proteomes" id="UP000000605">
    <property type="component" value="Chromosome 1"/>
</dbReference>
<dbReference type="Pfam" id="PF04828">
    <property type="entry name" value="GFA"/>
    <property type="match status" value="1"/>
</dbReference>
<evidence type="ECO:0000259" key="5">
    <source>
        <dbReference type="PROSITE" id="PS51891"/>
    </source>
</evidence>
<dbReference type="GO" id="GO:0016846">
    <property type="term" value="F:carbon-sulfur lyase activity"/>
    <property type="evidence" value="ECO:0007669"/>
    <property type="project" value="InterPro"/>
</dbReference>
<evidence type="ECO:0000256" key="3">
    <source>
        <dbReference type="ARBA" id="ARBA00022833"/>
    </source>
</evidence>
<evidence type="ECO:0000313" key="6">
    <source>
        <dbReference type="EMBL" id="CAH36753.1"/>
    </source>
</evidence>
<dbReference type="PANTHER" id="PTHR33337">
    <property type="entry name" value="GFA DOMAIN-CONTAINING PROTEIN"/>
    <property type="match status" value="1"/>
</dbReference>
<keyword evidence="2" id="KW-0479">Metal-binding</keyword>
<dbReference type="PATRIC" id="fig|272560.6.peg.3135"/>
<dbReference type="PROSITE" id="PS51891">
    <property type="entry name" value="CENP_V_GFA"/>
    <property type="match status" value="1"/>
</dbReference>
<keyword evidence="3" id="KW-0862">Zinc</keyword>
<comment type="similarity">
    <text evidence="1">Belongs to the Gfa family.</text>
</comment>
<evidence type="ECO:0000256" key="4">
    <source>
        <dbReference type="ARBA" id="ARBA00023239"/>
    </source>
</evidence>
<evidence type="ECO:0000256" key="2">
    <source>
        <dbReference type="ARBA" id="ARBA00022723"/>
    </source>
</evidence>
<dbReference type="SUPFAM" id="SSF51316">
    <property type="entry name" value="Mss4-like"/>
    <property type="match status" value="1"/>
</dbReference>
<proteinExistence type="inferred from homology"/>
<evidence type="ECO:0000313" key="7">
    <source>
        <dbReference type="Proteomes" id="UP000000605"/>
    </source>
</evidence>
<reference evidence="6 7" key="1">
    <citation type="journal article" date="2004" name="Proc. Natl. Acad. Sci. U.S.A.">
        <title>Genomic plasticity of the causative agent of melioidosis, Burkholderia pseudomallei.</title>
        <authorList>
            <person name="Holden M.T.G."/>
            <person name="Titball R.W."/>
            <person name="Peacock S.J."/>
            <person name="Cerdeno-Tarraga A.M."/>
            <person name="Atkins T."/>
            <person name="Crossman L.C."/>
            <person name="Pitt T."/>
            <person name="Churcher C."/>
            <person name="Mungall K."/>
            <person name="Bentley S.D."/>
            <person name="Sebaihia M."/>
            <person name="Thomson N.R."/>
            <person name="Bason N."/>
            <person name="Beacham I.R."/>
            <person name="Brooks K."/>
            <person name="Brown K.A."/>
            <person name="Brown N.F."/>
            <person name="Challis G.L."/>
            <person name="Cherevach I."/>
            <person name="Chillingworth T."/>
            <person name="Cronin A."/>
            <person name="Crosset B."/>
            <person name="Davis P."/>
            <person name="DeShazer D."/>
            <person name="Feltwell T."/>
            <person name="Fraser A."/>
            <person name="Hance Z."/>
            <person name="Hauser H."/>
            <person name="Holroyd S."/>
            <person name="Jagels K."/>
            <person name="Keith K.E."/>
            <person name="Maddison M."/>
            <person name="Moule S."/>
            <person name="Price C."/>
            <person name="Quail M.A."/>
            <person name="Rabbinowitsch E."/>
            <person name="Rutherford K."/>
            <person name="Sanders M."/>
            <person name="Simmonds M."/>
            <person name="Songsivilai S."/>
            <person name="Stevens K."/>
            <person name="Tumapa S."/>
            <person name="Vesaratchavest M."/>
            <person name="Whitehead S."/>
            <person name="Yeats C."/>
            <person name="Barrell B.G."/>
            <person name="Oyston P.C.F."/>
            <person name="Parkhill J."/>
        </authorList>
    </citation>
    <scope>NUCLEOTIDE SEQUENCE [LARGE SCALE GENOMIC DNA]</scope>
    <source>
        <strain evidence="6 7">K96243</strain>
    </source>
</reference>
<feature type="domain" description="CENP-V/GFA" evidence="5">
    <location>
        <begin position="23"/>
        <end position="131"/>
    </location>
</feature>
<protein>
    <recommendedName>
        <fullName evidence="5">CENP-V/GFA domain-containing protein</fullName>
    </recommendedName>
</protein>
<dbReference type="EMBL" id="BX571965">
    <property type="protein sequence ID" value="CAH36753.1"/>
    <property type="molecule type" value="Genomic_DNA"/>
</dbReference>
<dbReference type="AlphaFoldDB" id="Q63RC7"/>
<gene>
    <name evidence="6" type="ordered locus">BPSL2745</name>
</gene>
<dbReference type="InterPro" id="IPR011057">
    <property type="entry name" value="Mss4-like_sf"/>
</dbReference>
<accession>Q63RC7</accession>
<dbReference type="Gene3D" id="3.90.1590.10">
    <property type="entry name" value="glutathione-dependent formaldehyde- activating enzyme (gfa)"/>
    <property type="match status" value="1"/>
</dbReference>
<keyword evidence="7" id="KW-1185">Reference proteome</keyword>
<dbReference type="GO" id="GO:0046872">
    <property type="term" value="F:metal ion binding"/>
    <property type="evidence" value="ECO:0007669"/>
    <property type="project" value="UniProtKB-KW"/>
</dbReference>
<dbReference type="STRING" id="272560.BPSL2745"/>
<dbReference type="eggNOG" id="COG3791">
    <property type="taxonomic scope" value="Bacteria"/>
</dbReference>
<evidence type="ECO:0000256" key="1">
    <source>
        <dbReference type="ARBA" id="ARBA00005495"/>
    </source>
</evidence>
<sequence>MPFLPASLCRVNRRFAMSSSESLEGGCACGAIRYRIVGTPNDAGFCHCRLCQRTTGAALIAWATVPIGAFEYVKGEPRVFVSSAWGERRFCPQCGAQLEYRRSDAPSTVEVNYATLDDPSAIAPKAHTWYASRIPGLEVAGGLPVRDDGDH</sequence>
<keyword evidence="4" id="KW-0456">Lyase</keyword>
<organism evidence="6 7">
    <name type="scientific">Burkholderia pseudomallei (strain K96243)</name>
    <dbReference type="NCBI Taxonomy" id="272560"/>
    <lineage>
        <taxon>Bacteria</taxon>
        <taxon>Pseudomonadati</taxon>
        <taxon>Pseudomonadota</taxon>
        <taxon>Betaproteobacteria</taxon>
        <taxon>Burkholderiales</taxon>
        <taxon>Burkholderiaceae</taxon>
        <taxon>Burkholderia</taxon>
        <taxon>pseudomallei group</taxon>
    </lineage>
</organism>